<evidence type="ECO:0000313" key="2">
    <source>
        <dbReference type="RefSeq" id="XP_075100350.1"/>
    </source>
</evidence>
<sequence length="113" mass="13888">MKVEEMRILRWMCGHTKLDKIRNEVIRKNVGVAPVEDKMQKVRLRWFGHVKRRNNDAPLRRRERLAWEGHRRGRDRPKKYWGEVIRQDIMLLQLNEIMTMDMKVWKLRIKVKG</sequence>
<reference evidence="1" key="1">
    <citation type="journal article" date="2014" name="Nat. Commun.">
        <title>The tobacco genome sequence and its comparison with those of tomato and potato.</title>
        <authorList>
            <person name="Sierro N."/>
            <person name="Battey J.N."/>
            <person name="Ouadi S."/>
            <person name="Bakaher N."/>
            <person name="Bovet L."/>
            <person name="Willig A."/>
            <person name="Goepfert S."/>
            <person name="Peitsch M.C."/>
            <person name="Ivanov N.V."/>
        </authorList>
    </citation>
    <scope>NUCLEOTIDE SEQUENCE [LARGE SCALE GENOMIC DNA]</scope>
</reference>
<dbReference type="Proteomes" id="UP000790787">
    <property type="component" value="Chromosome 3"/>
</dbReference>
<organism evidence="1 2">
    <name type="scientific">Nicotiana tabacum</name>
    <name type="common">Common tobacco</name>
    <dbReference type="NCBI Taxonomy" id="4097"/>
    <lineage>
        <taxon>Eukaryota</taxon>
        <taxon>Viridiplantae</taxon>
        <taxon>Streptophyta</taxon>
        <taxon>Embryophyta</taxon>
        <taxon>Tracheophyta</taxon>
        <taxon>Spermatophyta</taxon>
        <taxon>Magnoliopsida</taxon>
        <taxon>eudicotyledons</taxon>
        <taxon>Gunneridae</taxon>
        <taxon>Pentapetalae</taxon>
        <taxon>asterids</taxon>
        <taxon>lamiids</taxon>
        <taxon>Solanales</taxon>
        <taxon>Solanaceae</taxon>
        <taxon>Nicotianoideae</taxon>
        <taxon>Nicotianeae</taxon>
        <taxon>Nicotiana</taxon>
    </lineage>
</organism>
<dbReference type="RefSeq" id="XP_075100350.1">
    <property type="nucleotide sequence ID" value="XM_075244249.1"/>
</dbReference>
<gene>
    <name evidence="2" type="primary">LOC142176449</name>
</gene>
<name>A0AC58TT07_TOBAC</name>
<evidence type="ECO:0000313" key="1">
    <source>
        <dbReference type="Proteomes" id="UP000790787"/>
    </source>
</evidence>
<keyword evidence="1" id="KW-1185">Reference proteome</keyword>
<accession>A0AC58TT07</accession>
<proteinExistence type="predicted"/>
<reference evidence="2" key="2">
    <citation type="submission" date="2025-08" db="UniProtKB">
        <authorList>
            <consortium name="RefSeq"/>
        </authorList>
    </citation>
    <scope>IDENTIFICATION</scope>
    <source>
        <tissue evidence="2">Leaf</tissue>
    </source>
</reference>
<protein>
    <submittedName>
        <fullName evidence="2">Uncharacterized protein LOC142176449</fullName>
    </submittedName>
</protein>